<feature type="transmembrane region" description="Helical" evidence="1">
    <location>
        <begin position="20"/>
        <end position="39"/>
    </location>
</feature>
<evidence type="ECO:0000313" key="2">
    <source>
        <dbReference type="EMBL" id="ACA59020.1"/>
    </source>
</evidence>
<feature type="transmembrane region" description="Helical" evidence="1">
    <location>
        <begin position="125"/>
        <end position="145"/>
    </location>
</feature>
<protein>
    <recommendedName>
        <fullName evidence="4">DUF1538 domain-containing protein</fullName>
    </recommendedName>
</protein>
<dbReference type="HOGENOM" id="CLU_026769_0_0_9"/>
<dbReference type="AlphaFoldDB" id="B1I1U9"/>
<gene>
    <name evidence="2" type="ordered locus">Daud_0474</name>
</gene>
<feature type="transmembrane region" description="Helical" evidence="1">
    <location>
        <begin position="182"/>
        <end position="204"/>
    </location>
</feature>
<keyword evidence="1" id="KW-0812">Transmembrane</keyword>
<evidence type="ECO:0000313" key="3">
    <source>
        <dbReference type="Proteomes" id="UP000008544"/>
    </source>
</evidence>
<sequence>MTGIAVFEGFGHTLLEAAEALVPLVVIFLVFQVLFLRLPVEAVGRILAGMVLAFAGLALFLQGVHAGFLPTGKALGEILGQLPGVWVVVPIGLLLGFVATVAEPAVRILSYEVEKVSGGYIPQKVLLYTLSIGVAVSVALAMLRIVYGIPLLYLLVPGYALALILIRASLPTFVSVAFDSGGVATGPMTVTFVMALAVGVAAGIEGRNPLLDGFGMIALVALAPILSVLVLGLIYSGRGADNESG</sequence>
<evidence type="ECO:0000256" key="1">
    <source>
        <dbReference type="SAM" id="Phobius"/>
    </source>
</evidence>
<dbReference type="EMBL" id="CP000860">
    <property type="protein sequence ID" value="ACA59020.1"/>
    <property type="molecule type" value="Genomic_DNA"/>
</dbReference>
<proteinExistence type="predicted"/>
<keyword evidence="1" id="KW-0472">Membrane</keyword>
<dbReference type="OrthoDB" id="9805989at2"/>
<dbReference type="eggNOG" id="COG0589">
    <property type="taxonomic scope" value="Bacteria"/>
</dbReference>
<dbReference type="KEGG" id="dau:Daud_0474"/>
<feature type="transmembrane region" description="Helical" evidence="1">
    <location>
        <begin position="84"/>
        <end position="105"/>
    </location>
</feature>
<organism evidence="2 3">
    <name type="scientific">Desulforudis audaxviator (strain MP104C)</name>
    <dbReference type="NCBI Taxonomy" id="477974"/>
    <lineage>
        <taxon>Bacteria</taxon>
        <taxon>Bacillati</taxon>
        <taxon>Bacillota</taxon>
        <taxon>Clostridia</taxon>
        <taxon>Thermoanaerobacterales</taxon>
        <taxon>Candidatus Desulforudaceae</taxon>
        <taxon>Candidatus Desulforudis</taxon>
    </lineage>
</organism>
<accession>B1I1U9</accession>
<name>B1I1U9_DESAP</name>
<dbReference type="Pfam" id="PF07556">
    <property type="entry name" value="DUF1538"/>
    <property type="match status" value="1"/>
</dbReference>
<dbReference type="InterPro" id="IPR011435">
    <property type="entry name" value="UmpAB"/>
</dbReference>
<dbReference type="STRING" id="477974.Daud_0474"/>
<reference evidence="3" key="1">
    <citation type="submission" date="2007-10" db="EMBL/GenBank/DDBJ databases">
        <title>Complete sequence of chromosome of Desulforudis audaxviator MP104C.</title>
        <authorList>
            <person name="Copeland A."/>
            <person name="Lucas S."/>
            <person name="Lapidus A."/>
            <person name="Barry K."/>
            <person name="Glavina del Rio T."/>
            <person name="Dalin E."/>
            <person name="Tice H."/>
            <person name="Bruce D."/>
            <person name="Pitluck S."/>
            <person name="Lowry S.R."/>
            <person name="Larimer F."/>
            <person name="Land M.L."/>
            <person name="Hauser L."/>
            <person name="Kyrpides N."/>
            <person name="Ivanova N.N."/>
            <person name="Richardson P."/>
        </authorList>
    </citation>
    <scope>NUCLEOTIDE SEQUENCE [LARGE SCALE GENOMIC DNA]</scope>
    <source>
        <strain evidence="3">MP104C</strain>
    </source>
</reference>
<feature type="transmembrane region" description="Helical" evidence="1">
    <location>
        <begin position="46"/>
        <end position="64"/>
    </location>
</feature>
<feature type="transmembrane region" description="Helical" evidence="1">
    <location>
        <begin position="216"/>
        <end position="235"/>
    </location>
</feature>
<dbReference type="RefSeq" id="WP_012301609.1">
    <property type="nucleotide sequence ID" value="NC_010424.1"/>
</dbReference>
<keyword evidence="3" id="KW-1185">Reference proteome</keyword>
<evidence type="ECO:0008006" key="4">
    <source>
        <dbReference type="Google" id="ProtNLM"/>
    </source>
</evidence>
<keyword evidence="1" id="KW-1133">Transmembrane helix</keyword>
<reference evidence="2 3" key="2">
    <citation type="journal article" date="2008" name="Science">
        <title>Environmental genomics reveals a single-species ecosystem deep within Earth.</title>
        <authorList>
            <person name="Chivian D."/>
            <person name="Brodie E.L."/>
            <person name="Alm E.J."/>
            <person name="Culley D.E."/>
            <person name="Dehal P.S."/>
            <person name="Desantis T.Z."/>
            <person name="Gihring T.M."/>
            <person name="Lapidus A."/>
            <person name="Lin L.H."/>
            <person name="Lowry S.R."/>
            <person name="Moser D.P."/>
            <person name="Richardson P.M."/>
            <person name="Southam G."/>
            <person name="Wanger G."/>
            <person name="Pratt L.M."/>
            <person name="Andersen G.L."/>
            <person name="Hazen T.C."/>
            <person name="Brockman F.J."/>
            <person name="Arkin A.P."/>
            <person name="Onstott T.C."/>
        </authorList>
    </citation>
    <scope>NUCLEOTIDE SEQUENCE [LARGE SCALE GENOMIC DNA]</scope>
    <source>
        <strain evidence="2 3">MP104C</strain>
    </source>
</reference>
<feature type="transmembrane region" description="Helical" evidence="1">
    <location>
        <begin position="151"/>
        <end position="170"/>
    </location>
</feature>
<dbReference type="Proteomes" id="UP000008544">
    <property type="component" value="Chromosome"/>
</dbReference>